<dbReference type="SFLD" id="SFLDS00003">
    <property type="entry name" value="Haloacid_Dehalogenase"/>
    <property type="match status" value="1"/>
</dbReference>
<feature type="binding site" evidence="3">
    <location>
        <position position="53"/>
    </location>
    <ligand>
        <name>substrate</name>
    </ligand>
</feature>
<accession>A0A1W1W1H9</accession>
<protein>
    <submittedName>
        <fullName evidence="6">Beta-phosphoglucomutase</fullName>
    </submittedName>
</protein>
<keyword evidence="4" id="KW-0460">Magnesium</keyword>
<dbReference type="GO" id="GO:0008801">
    <property type="term" value="F:beta-phosphoglucomutase activity"/>
    <property type="evidence" value="ECO:0007669"/>
    <property type="project" value="InterPro"/>
</dbReference>
<evidence type="ECO:0000313" key="7">
    <source>
        <dbReference type="Proteomes" id="UP000192569"/>
    </source>
</evidence>
<dbReference type="SUPFAM" id="SSF56784">
    <property type="entry name" value="HAD-like"/>
    <property type="match status" value="1"/>
</dbReference>
<name>A0A1W1W1H9_9FIRM</name>
<dbReference type="SFLD" id="SFLDF00046">
    <property type="entry name" value="beta-phosphoglucomutase"/>
    <property type="match status" value="1"/>
</dbReference>
<feature type="binding site" evidence="3">
    <location>
        <begin position="115"/>
        <end position="119"/>
    </location>
    <ligand>
        <name>substrate</name>
    </ligand>
</feature>
<comment type="similarity">
    <text evidence="1">Belongs to the HAD-like hydrolase superfamily. CbbY/CbbZ/Gph/YieH family.</text>
</comment>
<dbReference type="RefSeq" id="WP_084666578.1">
    <property type="nucleotide sequence ID" value="NZ_LT838272.1"/>
</dbReference>
<evidence type="ECO:0000256" key="1">
    <source>
        <dbReference type="ARBA" id="ARBA00006171"/>
    </source>
</evidence>
<feature type="binding site" evidence="4">
    <location>
        <position position="170"/>
    </location>
    <ligand>
        <name>Mg(2+)</name>
        <dbReference type="ChEBI" id="CHEBI:18420"/>
    </ligand>
</feature>
<feature type="site" description="Important for catalytic activity and assists the phosphoryl transfer reaction to Asp8 by balancing charge and orienting the reacting groups" evidence="5">
    <location>
        <position position="115"/>
    </location>
</feature>
<feature type="binding site" evidence="3">
    <location>
        <position position="146"/>
    </location>
    <ligand>
        <name>substrate</name>
    </ligand>
</feature>
<feature type="binding site" evidence="3">
    <location>
        <begin position="10"/>
        <end position="12"/>
    </location>
    <ligand>
        <name>substrate</name>
    </ligand>
</feature>
<evidence type="ECO:0000256" key="2">
    <source>
        <dbReference type="PIRSR" id="PIRSR610972-1"/>
    </source>
</evidence>
<dbReference type="InterPro" id="IPR023198">
    <property type="entry name" value="PGP-like_dom2"/>
</dbReference>
<dbReference type="STRING" id="698762.SAMN00808754_2896"/>
<dbReference type="InterPro" id="IPR036412">
    <property type="entry name" value="HAD-like_sf"/>
</dbReference>
<sequence>MLRRKGAIFDLDGVITDTAKYHYLAWKRLASELGLYFDEKINERLKGIGRLESLEIILEENGQNFSHQEKEYYANRKNQYYVEMIKNITPKDILPGVTNLIATLKAWGVKLAVASASKNAPTVLKNLRIIEWFDHVVDAGRIKKGKPDPEIFLVAAQNIGVKPWECVGFEDSAAGIEALKRAGMLAVGIGDKEALKDADLVVKDLTFITPILELFF</sequence>
<dbReference type="Gene3D" id="3.40.50.1000">
    <property type="entry name" value="HAD superfamily/HAD-like"/>
    <property type="match status" value="1"/>
</dbReference>
<evidence type="ECO:0000313" key="6">
    <source>
        <dbReference type="EMBL" id="SMB99426.1"/>
    </source>
</evidence>
<dbReference type="GO" id="GO:0005975">
    <property type="term" value="P:carbohydrate metabolic process"/>
    <property type="evidence" value="ECO:0007669"/>
    <property type="project" value="InterPro"/>
</dbReference>
<feature type="binding site" evidence="3">
    <location>
        <begin position="45"/>
        <end position="50"/>
    </location>
    <ligand>
        <name>substrate</name>
    </ligand>
</feature>
<feature type="binding site" evidence="4">
    <location>
        <position position="171"/>
    </location>
    <ligand>
        <name>Mg(2+)</name>
        <dbReference type="ChEBI" id="CHEBI:18420"/>
    </ligand>
</feature>
<dbReference type="EMBL" id="LT838272">
    <property type="protein sequence ID" value="SMB99426.1"/>
    <property type="molecule type" value="Genomic_DNA"/>
</dbReference>
<dbReference type="InterPro" id="IPR023214">
    <property type="entry name" value="HAD_sf"/>
</dbReference>
<feature type="active site" description="Proton donor/acceptor" evidence="2">
    <location>
        <position position="10"/>
    </location>
</feature>
<dbReference type="InterPro" id="IPR010972">
    <property type="entry name" value="Beta-PGM"/>
</dbReference>
<dbReference type="PANTHER" id="PTHR43481:SF4">
    <property type="entry name" value="GLYCEROL-1-PHOSPHATE PHOSPHOHYDROLASE 1-RELATED"/>
    <property type="match status" value="1"/>
</dbReference>
<dbReference type="AlphaFoldDB" id="A0A1W1W1H9"/>
<reference evidence="6 7" key="1">
    <citation type="submission" date="2017-04" db="EMBL/GenBank/DDBJ databases">
        <authorList>
            <person name="Afonso C.L."/>
            <person name="Miller P.J."/>
            <person name="Scott M.A."/>
            <person name="Spackman E."/>
            <person name="Goraichik I."/>
            <person name="Dimitrov K.M."/>
            <person name="Suarez D.L."/>
            <person name="Swayne D.E."/>
        </authorList>
    </citation>
    <scope>NUCLEOTIDE SEQUENCE [LARGE SCALE GENOMIC DNA]</scope>
    <source>
        <strain evidence="6 7">ToBE</strain>
    </source>
</reference>
<feature type="active site" description="Proton donor/acceptor" evidence="2">
    <location>
        <position position="12"/>
    </location>
</feature>
<evidence type="ECO:0000256" key="4">
    <source>
        <dbReference type="PIRSR" id="PIRSR610972-3"/>
    </source>
</evidence>
<feature type="binding site" evidence="3">
    <location>
        <position position="77"/>
    </location>
    <ligand>
        <name>substrate</name>
    </ligand>
</feature>
<evidence type="ECO:0000256" key="5">
    <source>
        <dbReference type="PIRSR" id="PIRSR610972-4"/>
    </source>
</evidence>
<keyword evidence="4" id="KW-0479">Metal-binding</keyword>
<dbReference type="NCBIfam" id="TIGR01990">
    <property type="entry name" value="bPGM"/>
    <property type="match status" value="1"/>
</dbReference>
<organism evidence="6 7">
    <name type="scientific">Thermanaeromonas toyohensis ToBE</name>
    <dbReference type="NCBI Taxonomy" id="698762"/>
    <lineage>
        <taxon>Bacteria</taxon>
        <taxon>Bacillati</taxon>
        <taxon>Bacillota</taxon>
        <taxon>Clostridia</taxon>
        <taxon>Neomoorellales</taxon>
        <taxon>Neomoorellaceae</taxon>
        <taxon>Thermanaeromonas</taxon>
    </lineage>
</organism>
<proteinExistence type="inferred from homology"/>
<dbReference type="InterPro" id="IPR051806">
    <property type="entry name" value="HAD-like_SPP"/>
</dbReference>
<dbReference type="NCBIfam" id="TIGR01509">
    <property type="entry name" value="HAD-SF-IA-v3"/>
    <property type="match status" value="1"/>
</dbReference>
<dbReference type="GO" id="GO:0050308">
    <property type="term" value="F:sugar-phosphatase activity"/>
    <property type="evidence" value="ECO:0007669"/>
    <property type="project" value="TreeGrafter"/>
</dbReference>
<dbReference type="SFLD" id="SFLDG01129">
    <property type="entry name" value="C1.5:_HAD__Beta-PGM__Phosphata"/>
    <property type="match status" value="1"/>
</dbReference>
<dbReference type="InterPro" id="IPR010976">
    <property type="entry name" value="B-phosphoglucomutase_hydrolase"/>
</dbReference>
<dbReference type="GO" id="GO:0000287">
    <property type="term" value="F:magnesium ion binding"/>
    <property type="evidence" value="ECO:0007669"/>
    <property type="project" value="InterPro"/>
</dbReference>
<dbReference type="SFLD" id="SFLDG01135">
    <property type="entry name" value="C1.5.6:_HAD__Beta-PGM__Phospha"/>
    <property type="match status" value="1"/>
</dbReference>
<evidence type="ECO:0000256" key="3">
    <source>
        <dbReference type="PIRSR" id="PIRSR610972-2"/>
    </source>
</evidence>
<dbReference type="NCBIfam" id="TIGR02009">
    <property type="entry name" value="PGMB-YQAB-SF"/>
    <property type="match status" value="1"/>
</dbReference>
<dbReference type="PANTHER" id="PTHR43481">
    <property type="entry name" value="FRUCTOSE-1-PHOSPHATE PHOSPHATASE"/>
    <property type="match status" value="1"/>
</dbReference>
<dbReference type="CDD" id="cd02598">
    <property type="entry name" value="HAD_BPGM"/>
    <property type="match status" value="1"/>
</dbReference>
<dbReference type="InterPro" id="IPR006439">
    <property type="entry name" value="HAD-SF_hydro_IA"/>
</dbReference>
<dbReference type="Gene3D" id="1.10.150.240">
    <property type="entry name" value="Putative phosphatase, domain 2"/>
    <property type="match status" value="1"/>
</dbReference>
<gene>
    <name evidence="6" type="ORF">SAMN00808754_2896</name>
</gene>
<dbReference type="OrthoDB" id="9797743at2"/>
<dbReference type="Pfam" id="PF00702">
    <property type="entry name" value="Hydrolase"/>
    <property type="match status" value="1"/>
</dbReference>
<dbReference type="Proteomes" id="UP000192569">
    <property type="component" value="Chromosome I"/>
</dbReference>
<feature type="binding site" evidence="4">
    <location>
        <position position="12"/>
    </location>
    <ligand>
        <name>Mg(2+)</name>
        <dbReference type="ChEBI" id="CHEBI:18420"/>
    </ligand>
</feature>
<feature type="binding site" evidence="3">
    <location>
        <position position="26"/>
    </location>
    <ligand>
        <name>substrate</name>
    </ligand>
</feature>
<feature type="binding site" evidence="4">
    <location>
        <position position="10"/>
    </location>
    <ligand>
        <name>Mg(2+)</name>
        <dbReference type="ChEBI" id="CHEBI:18420"/>
    </ligand>
</feature>
<keyword evidence="7" id="KW-1185">Reference proteome</keyword>
<feature type="site" description="Important for catalytic activity and assists the phosphoryl transfer reaction to Asp8 by balancing charge and orienting the reacting groups" evidence="5">
    <location>
        <position position="146"/>
    </location>
</feature>
<comment type="cofactor">
    <cofactor evidence="4">
        <name>Mg(2+)</name>
        <dbReference type="ChEBI" id="CHEBI:18420"/>
    </cofactor>
    <text evidence="4">Binds 2 magnesium ions per subunit.</text>
</comment>